<dbReference type="SUPFAM" id="SSF47090">
    <property type="entry name" value="PGBD-like"/>
    <property type="match status" value="1"/>
</dbReference>
<dbReference type="AlphaFoldDB" id="A0A1F6CPM8"/>
<dbReference type="InterPro" id="IPR001940">
    <property type="entry name" value="Peptidase_S1C"/>
</dbReference>
<dbReference type="SUPFAM" id="SSF50494">
    <property type="entry name" value="Trypsin-like serine proteases"/>
    <property type="match status" value="1"/>
</dbReference>
<dbReference type="InterPro" id="IPR009003">
    <property type="entry name" value="Peptidase_S1_PA"/>
</dbReference>
<gene>
    <name evidence="3" type="ORF">A3F84_19065</name>
</gene>
<name>A0A1F6CPM8_HANXR</name>
<dbReference type="SUPFAM" id="SSF81901">
    <property type="entry name" value="HCP-like"/>
    <property type="match status" value="2"/>
</dbReference>
<dbReference type="GO" id="GO:0006508">
    <property type="term" value="P:proteolysis"/>
    <property type="evidence" value="ECO:0007669"/>
    <property type="project" value="InterPro"/>
</dbReference>
<dbReference type="Gene3D" id="1.10.101.10">
    <property type="entry name" value="PGBD-like superfamily/PGBD"/>
    <property type="match status" value="1"/>
</dbReference>
<protein>
    <recommendedName>
        <fullName evidence="2">Peptidoglycan binding-like domain-containing protein</fullName>
    </recommendedName>
</protein>
<dbReference type="Gene3D" id="1.25.40.10">
    <property type="entry name" value="Tetratricopeptide repeat domain"/>
    <property type="match status" value="2"/>
</dbReference>
<evidence type="ECO:0000256" key="1">
    <source>
        <dbReference type="SAM" id="MobiDB-lite"/>
    </source>
</evidence>
<feature type="region of interest" description="Disordered" evidence="1">
    <location>
        <begin position="409"/>
        <end position="433"/>
    </location>
</feature>
<dbReference type="InterPro" id="IPR002477">
    <property type="entry name" value="Peptidoglycan-bd-like"/>
</dbReference>
<dbReference type="PRINTS" id="PR00834">
    <property type="entry name" value="PROTEASES2C"/>
</dbReference>
<accession>A0A1F6CPM8</accession>
<dbReference type="InterPro" id="IPR011990">
    <property type="entry name" value="TPR-like_helical_dom_sf"/>
</dbReference>
<dbReference type="InterPro" id="IPR006597">
    <property type="entry name" value="Sel1-like"/>
</dbReference>
<evidence type="ECO:0000313" key="3">
    <source>
        <dbReference type="EMBL" id="OGG51057.1"/>
    </source>
</evidence>
<dbReference type="GO" id="GO:0004252">
    <property type="term" value="F:serine-type endopeptidase activity"/>
    <property type="evidence" value="ECO:0007669"/>
    <property type="project" value="InterPro"/>
</dbReference>
<evidence type="ECO:0000259" key="2">
    <source>
        <dbReference type="Pfam" id="PF01471"/>
    </source>
</evidence>
<dbReference type="Pfam" id="PF01471">
    <property type="entry name" value="PG_binding_1"/>
    <property type="match status" value="1"/>
</dbReference>
<dbReference type="Proteomes" id="UP000178606">
    <property type="component" value="Unassembled WGS sequence"/>
</dbReference>
<dbReference type="SMART" id="SM00671">
    <property type="entry name" value="SEL1"/>
    <property type="match status" value="9"/>
</dbReference>
<dbReference type="PANTHER" id="PTHR11102">
    <property type="entry name" value="SEL-1-LIKE PROTEIN"/>
    <property type="match status" value="1"/>
</dbReference>
<dbReference type="InterPro" id="IPR036366">
    <property type="entry name" value="PGBDSf"/>
</dbReference>
<evidence type="ECO:0000313" key="4">
    <source>
        <dbReference type="Proteomes" id="UP000178606"/>
    </source>
</evidence>
<sequence>MKIFFVATLLLIFPCLAWAGLEEGLAAYERGDFATALREFRPLALKGVSEAQFRLGVMYYNGHGVQKDYAEAVKWYRKAAEQMESLAQYNLGLMYQKGQGVPKNLSEAVRWFQKAAEQGNSAAQFYLGFMYEEGQGIPKDLTEAARWFRKAAEQGYSDAQFYLGRKYQEGQGVPKDYTEAVKWYGKAAEQEDSRAQVVLGALFFSGEGVRKDVRKAVKWFRRAAAREEMGAQYILGLMYYNGKGVSKDYAEAARWLRKAAEQGNGSAQYMLGLVYYKAQGVVLDYAEAARWYRKAAEQGNGNAQFDLGLMYYNGEGVLQDYTEAARWYRKAAEQGNSGAMNNLGVMYKNGFGVPQDLVMSYVWLNLAATHAEPGSDRDQSVSNRDEVAHQLSVQQLARAQQLSREMDRGLGTSASVPGSQLAEKSLTPPSPNPRVVRIQEALAVLGYDPGPVDGLLGSRTRAAIRAFQADCDLPVTGEPSDGLEAELFAERRRAAEAGPGQLQKHTTGSGFFVSGEGHILTNHHVVEGCREIRIAPDGIAEVVAKDPQNDLALLKISRKSARYAMFREGRGIRPGDHVVVVGFPMPGVLASDLNITTGTVSALAGPGDDRSLLQITAPVQPGNSGGPLLDLSGNIVGAVVGKMDALKVARLTGDIPQNVNFALSAGVVRTFLDAYSVPYETASSSRELAPADVVSRAREFTVLIECWK</sequence>
<dbReference type="InterPro" id="IPR036365">
    <property type="entry name" value="PGBD-like_sf"/>
</dbReference>
<dbReference type="PANTHER" id="PTHR11102:SF160">
    <property type="entry name" value="ERAD-ASSOCIATED E3 UBIQUITIN-PROTEIN LIGASE COMPONENT HRD3"/>
    <property type="match status" value="1"/>
</dbReference>
<dbReference type="Pfam" id="PF08238">
    <property type="entry name" value="Sel1"/>
    <property type="match status" value="9"/>
</dbReference>
<feature type="domain" description="Peptidoglycan binding-like" evidence="2">
    <location>
        <begin position="432"/>
        <end position="479"/>
    </location>
</feature>
<dbReference type="InterPro" id="IPR043504">
    <property type="entry name" value="Peptidase_S1_PA_chymotrypsin"/>
</dbReference>
<dbReference type="Pfam" id="PF13365">
    <property type="entry name" value="Trypsin_2"/>
    <property type="match status" value="1"/>
</dbReference>
<dbReference type="InterPro" id="IPR050767">
    <property type="entry name" value="Sel1_AlgK"/>
</dbReference>
<comment type="caution">
    <text evidence="3">The sequence shown here is derived from an EMBL/GenBank/DDBJ whole genome shotgun (WGS) entry which is preliminary data.</text>
</comment>
<dbReference type="EMBL" id="MFKF01000195">
    <property type="protein sequence ID" value="OGG51057.1"/>
    <property type="molecule type" value="Genomic_DNA"/>
</dbReference>
<organism evidence="3 4">
    <name type="scientific">Handelsmanbacteria sp. (strain RIFCSPLOWO2_12_FULL_64_10)</name>
    <dbReference type="NCBI Taxonomy" id="1817868"/>
    <lineage>
        <taxon>Bacteria</taxon>
        <taxon>Candidatus Handelsmaniibacteriota</taxon>
    </lineage>
</organism>
<dbReference type="Gene3D" id="2.40.10.10">
    <property type="entry name" value="Trypsin-like serine proteases"/>
    <property type="match status" value="2"/>
</dbReference>
<proteinExistence type="predicted"/>
<reference evidence="3 4" key="1">
    <citation type="journal article" date="2016" name="Nat. Commun.">
        <title>Thousands of microbial genomes shed light on interconnected biogeochemical processes in an aquifer system.</title>
        <authorList>
            <person name="Anantharaman K."/>
            <person name="Brown C.T."/>
            <person name="Hug L.A."/>
            <person name="Sharon I."/>
            <person name="Castelle C.J."/>
            <person name="Probst A.J."/>
            <person name="Thomas B.C."/>
            <person name="Singh A."/>
            <person name="Wilkins M.J."/>
            <person name="Karaoz U."/>
            <person name="Brodie E.L."/>
            <person name="Williams K.H."/>
            <person name="Hubbard S.S."/>
            <person name="Banfield J.F."/>
        </authorList>
    </citation>
    <scope>NUCLEOTIDE SEQUENCE [LARGE SCALE GENOMIC DNA]</scope>
    <source>
        <strain evidence="4">RIFCSPLOWO2_12_FULL_64_10</strain>
    </source>
</reference>